<protein>
    <submittedName>
        <fullName evidence="2">Uncharacterized protein</fullName>
    </submittedName>
</protein>
<dbReference type="AlphaFoldDB" id="A0A934PUY8"/>
<organism evidence="2 3">
    <name type="scientific">Mucilaginibacter segetis</name>
    <dbReference type="NCBI Taxonomy" id="2793071"/>
    <lineage>
        <taxon>Bacteria</taxon>
        <taxon>Pseudomonadati</taxon>
        <taxon>Bacteroidota</taxon>
        <taxon>Sphingobacteriia</taxon>
        <taxon>Sphingobacteriales</taxon>
        <taxon>Sphingobacteriaceae</taxon>
        <taxon>Mucilaginibacter</taxon>
    </lineage>
</organism>
<proteinExistence type="predicted"/>
<reference evidence="2" key="1">
    <citation type="submission" date="2020-12" db="EMBL/GenBank/DDBJ databases">
        <title>Bacterial novel species Mucilaginibacter sp. SD-g isolated from soil.</title>
        <authorList>
            <person name="Jung H.-Y."/>
        </authorList>
    </citation>
    <scope>NUCLEOTIDE SEQUENCE</scope>
    <source>
        <strain evidence="2">SD-g</strain>
    </source>
</reference>
<evidence type="ECO:0000313" key="2">
    <source>
        <dbReference type="EMBL" id="MBK0380082.1"/>
    </source>
</evidence>
<evidence type="ECO:0000313" key="3">
    <source>
        <dbReference type="Proteomes" id="UP000613193"/>
    </source>
</evidence>
<dbReference type="Proteomes" id="UP000613193">
    <property type="component" value="Unassembled WGS sequence"/>
</dbReference>
<keyword evidence="3" id="KW-1185">Reference proteome</keyword>
<comment type="caution">
    <text evidence="2">The sequence shown here is derived from an EMBL/GenBank/DDBJ whole genome shotgun (WGS) entry which is preliminary data.</text>
</comment>
<accession>A0A934PUY8</accession>
<dbReference type="EMBL" id="JAEHFW010000002">
    <property type="protein sequence ID" value="MBK0380082.1"/>
    <property type="molecule type" value="Genomic_DNA"/>
</dbReference>
<feature type="compositionally biased region" description="Basic and acidic residues" evidence="1">
    <location>
        <begin position="1"/>
        <end position="24"/>
    </location>
</feature>
<evidence type="ECO:0000256" key="1">
    <source>
        <dbReference type="SAM" id="MobiDB-lite"/>
    </source>
</evidence>
<gene>
    <name evidence="2" type="ORF">I5M19_12230</name>
</gene>
<sequence length="119" mass="13614">MEKMKSLADQLREKMVKPPEKPTGDKPALATGNTKKPLKKANKALDAPILEVLMGYDNSDHKTMVHFRFDKHTVDFLNQFKIATGVDATKFVAFSVRHFIDTHPELRTIIKQFIQNSYL</sequence>
<dbReference type="RefSeq" id="WP_200066613.1">
    <property type="nucleotide sequence ID" value="NZ_JAEHFW010000002.1"/>
</dbReference>
<name>A0A934PUY8_9SPHI</name>
<feature type="region of interest" description="Disordered" evidence="1">
    <location>
        <begin position="1"/>
        <end position="38"/>
    </location>
</feature>